<comment type="caution">
    <text evidence="1">The sequence shown here is derived from an EMBL/GenBank/DDBJ whole genome shotgun (WGS) entry which is preliminary data.</text>
</comment>
<dbReference type="EMBL" id="JAVDVX010000002">
    <property type="protein sequence ID" value="MDR7089285.1"/>
    <property type="molecule type" value="Genomic_DNA"/>
</dbReference>
<proteinExistence type="predicted"/>
<protein>
    <recommendedName>
        <fullName evidence="3">Integrase</fullName>
    </recommendedName>
</protein>
<evidence type="ECO:0000313" key="2">
    <source>
        <dbReference type="Proteomes" id="UP001253595"/>
    </source>
</evidence>
<dbReference type="RefSeq" id="WP_007640822.1">
    <property type="nucleotide sequence ID" value="NZ_JAVDVX010000002.1"/>
</dbReference>
<evidence type="ECO:0008006" key="3">
    <source>
        <dbReference type="Google" id="ProtNLM"/>
    </source>
</evidence>
<dbReference type="SUPFAM" id="SSF56349">
    <property type="entry name" value="DNA breaking-rejoining enzymes"/>
    <property type="match status" value="1"/>
</dbReference>
<organism evidence="1 2">
    <name type="scientific">Cellvibrio fibrivorans</name>
    <dbReference type="NCBI Taxonomy" id="126350"/>
    <lineage>
        <taxon>Bacteria</taxon>
        <taxon>Pseudomonadati</taxon>
        <taxon>Pseudomonadota</taxon>
        <taxon>Gammaproteobacteria</taxon>
        <taxon>Cellvibrionales</taxon>
        <taxon>Cellvibrionaceae</taxon>
        <taxon>Cellvibrio</taxon>
    </lineage>
</organism>
<gene>
    <name evidence="1" type="ORF">J2X05_001291</name>
</gene>
<evidence type="ECO:0000313" key="1">
    <source>
        <dbReference type="EMBL" id="MDR7089285.1"/>
    </source>
</evidence>
<accession>A0ABU1UVV9</accession>
<dbReference type="Proteomes" id="UP001253595">
    <property type="component" value="Unassembled WGS sequence"/>
</dbReference>
<sequence>MKKPEHLKIKEIEGAWTDLSRWLIKGGAATESRWFYRDATAEAWHGIIKDRLPFVEAIKDLLNLEITRGTSHASIYTYYHIINKFIKWIDVNDIQLSVEDKALETVFLAYDEYNYSQAYVKKDIKGITAYKNVLDLSQYISDILERPPHLLLKYQSKTIKSYKAPRKTLISRAAEKQSLGDARILGHYCVDISNAITVESIHGQLPIALDILKPDGSRHSIRMPSGLTGLLNHQNNVISRKAVTLCKPTTTIDMFRGSLIRIRLLAEIVIFVYQTGMSMSQATQIERKGFTYKLQGNNDWLVTCYKGRKKGPVKFTIYKEYRERFKNLIKFVDFFYPEDSKLFPVLYKSTNNGSVNYGVLKAQAKQDGIPWIPPRVTRNTRANFLDRMSGDPNLSAEMSQHTREVFKQAYERPSQQRAMTALTKFWNKKPVSLINSGCNAQPESTHDRPSGVINPNCINESGCLWCKSHRDIDSEDYVWSLTTFRYLKIIEAAQPVKRAIPADLVIKRLSEKLDAFRERNTRSQQWVIESLIRIEEGVYHPTWKNIIQFWESR</sequence>
<name>A0ABU1UVV9_9GAMM</name>
<reference evidence="1 2" key="1">
    <citation type="submission" date="2023-07" db="EMBL/GenBank/DDBJ databases">
        <title>Sorghum-associated microbial communities from plants grown in Nebraska, USA.</title>
        <authorList>
            <person name="Schachtman D."/>
        </authorList>
    </citation>
    <scope>NUCLEOTIDE SEQUENCE [LARGE SCALE GENOMIC DNA]</scope>
    <source>
        <strain evidence="1 2">BE190</strain>
    </source>
</reference>
<dbReference type="InterPro" id="IPR011010">
    <property type="entry name" value="DNA_brk_join_enz"/>
</dbReference>
<keyword evidence="2" id="KW-1185">Reference proteome</keyword>